<keyword evidence="1" id="KW-1133">Transmembrane helix</keyword>
<keyword evidence="1" id="KW-0812">Transmembrane</keyword>
<proteinExistence type="predicted"/>
<organism evidence="2">
    <name type="scientific">Rhizophora mucronata</name>
    <name type="common">Asiatic mangrove</name>
    <dbReference type="NCBI Taxonomy" id="61149"/>
    <lineage>
        <taxon>Eukaryota</taxon>
        <taxon>Viridiplantae</taxon>
        <taxon>Streptophyta</taxon>
        <taxon>Embryophyta</taxon>
        <taxon>Tracheophyta</taxon>
        <taxon>Spermatophyta</taxon>
        <taxon>Magnoliopsida</taxon>
        <taxon>eudicotyledons</taxon>
        <taxon>Gunneridae</taxon>
        <taxon>Pentapetalae</taxon>
        <taxon>rosids</taxon>
        <taxon>fabids</taxon>
        <taxon>Malpighiales</taxon>
        <taxon>Rhizophoraceae</taxon>
        <taxon>Rhizophora</taxon>
    </lineage>
</organism>
<protein>
    <submittedName>
        <fullName evidence="2">Uncharacterized protein MANES_12G022900</fullName>
    </submittedName>
</protein>
<dbReference type="AlphaFoldDB" id="A0A2P2ILD3"/>
<reference evidence="2" key="1">
    <citation type="submission" date="2018-02" db="EMBL/GenBank/DDBJ databases">
        <title>Rhizophora mucronata_Transcriptome.</title>
        <authorList>
            <person name="Meera S.P."/>
            <person name="Sreeshan A."/>
            <person name="Augustine A."/>
        </authorList>
    </citation>
    <scope>NUCLEOTIDE SEQUENCE</scope>
    <source>
        <tissue evidence="2">Leaf</tissue>
    </source>
</reference>
<accession>A0A2P2ILD3</accession>
<evidence type="ECO:0000256" key="1">
    <source>
        <dbReference type="SAM" id="Phobius"/>
    </source>
</evidence>
<evidence type="ECO:0000313" key="2">
    <source>
        <dbReference type="EMBL" id="MBW82050.1"/>
    </source>
</evidence>
<sequence>MQNSLIGKCNIFFPIYIAFSWQCFQINLLSFPVLSN</sequence>
<name>A0A2P2ILD3_RHIMU</name>
<keyword evidence="1" id="KW-0472">Membrane</keyword>
<feature type="transmembrane region" description="Helical" evidence="1">
    <location>
        <begin position="12"/>
        <end position="34"/>
    </location>
</feature>
<dbReference type="EMBL" id="GGEC01001567">
    <property type="protein sequence ID" value="MBW82050.1"/>
    <property type="molecule type" value="Transcribed_RNA"/>
</dbReference>